<accession>A0A7X2NQQ7</accession>
<dbReference type="EMBL" id="VUMN01000002">
    <property type="protein sequence ID" value="MSS57673.1"/>
    <property type="molecule type" value="Genomic_DNA"/>
</dbReference>
<evidence type="ECO:0000313" key="3">
    <source>
        <dbReference type="EMBL" id="MSS57673.1"/>
    </source>
</evidence>
<keyword evidence="1" id="KW-0520">NAD</keyword>
<evidence type="ECO:0000259" key="2">
    <source>
        <dbReference type="Pfam" id="PF00881"/>
    </source>
</evidence>
<dbReference type="GO" id="GO:0005829">
    <property type="term" value="C:cytosol"/>
    <property type="evidence" value="ECO:0007669"/>
    <property type="project" value="TreeGrafter"/>
</dbReference>
<dbReference type="PANTHER" id="PTHR23026:SF125">
    <property type="entry name" value="OXYGEN-INSENSITIVE NAD(P)H NITROREDUCTASE"/>
    <property type="match status" value="1"/>
</dbReference>
<dbReference type="RefSeq" id="WP_105304263.1">
    <property type="nucleotide sequence ID" value="NZ_JAQXPC010000113.1"/>
</dbReference>
<feature type="domain" description="Nitroreductase" evidence="2">
    <location>
        <begin position="63"/>
        <end position="145"/>
    </location>
</feature>
<dbReference type="Pfam" id="PF00881">
    <property type="entry name" value="Nitroreductase"/>
    <property type="match status" value="1"/>
</dbReference>
<dbReference type="SUPFAM" id="SSF55469">
    <property type="entry name" value="FMN-dependent nitroreductase-like"/>
    <property type="match status" value="1"/>
</dbReference>
<sequence>MEQNQELLKKRRRTFHYRKEQISDAQLHDLEAYGISVQSEEQPWFFAVIQNQEILNRMAEMTGLDDPFYGAPTLIAAFAKDNAVSAVVDTAFALSSMMNAAVNEGLGTCMIGSLKDLLNHPEHMDLRNLCRVPDGYTCIGSIAIGFPDEEEDLPDHQNTDVFSYIR</sequence>
<dbReference type="PANTHER" id="PTHR23026">
    <property type="entry name" value="NADPH NITROREDUCTASE"/>
    <property type="match status" value="1"/>
</dbReference>
<protein>
    <submittedName>
        <fullName evidence="3">Nitroreductase family protein</fullName>
    </submittedName>
</protein>
<dbReference type="Proteomes" id="UP000461880">
    <property type="component" value="Unassembled WGS sequence"/>
</dbReference>
<dbReference type="GO" id="GO:0046857">
    <property type="term" value="F:oxidoreductase activity, acting on other nitrogenous compounds as donors, with NAD or NADP as acceptor"/>
    <property type="evidence" value="ECO:0007669"/>
    <property type="project" value="TreeGrafter"/>
</dbReference>
<organism evidence="3 4">
    <name type="scientific">Stecheria intestinalis</name>
    <dbReference type="NCBI Taxonomy" id="2606630"/>
    <lineage>
        <taxon>Bacteria</taxon>
        <taxon>Bacillati</taxon>
        <taxon>Bacillota</taxon>
        <taxon>Erysipelotrichia</taxon>
        <taxon>Erysipelotrichales</taxon>
        <taxon>Erysipelotrichaceae</taxon>
        <taxon>Stecheria</taxon>
    </lineage>
</organism>
<name>A0A7X2NQQ7_9FIRM</name>
<comment type="caution">
    <text evidence="3">The sequence shown here is derived from an EMBL/GenBank/DDBJ whole genome shotgun (WGS) entry which is preliminary data.</text>
</comment>
<dbReference type="AlphaFoldDB" id="A0A7X2NQQ7"/>
<dbReference type="GO" id="GO:0046256">
    <property type="term" value="P:2,4,6-trinitrotoluene catabolic process"/>
    <property type="evidence" value="ECO:0007669"/>
    <property type="project" value="TreeGrafter"/>
</dbReference>
<evidence type="ECO:0000256" key="1">
    <source>
        <dbReference type="ARBA" id="ARBA00023027"/>
    </source>
</evidence>
<proteinExistence type="predicted"/>
<dbReference type="Gene3D" id="3.40.109.10">
    <property type="entry name" value="NADH Oxidase"/>
    <property type="match status" value="1"/>
</dbReference>
<keyword evidence="4" id="KW-1185">Reference proteome</keyword>
<evidence type="ECO:0000313" key="4">
    <source>
        <dbReference type="Proteomes" id="UP000461880"/>
    </source>
</evidence>
<dbReference type="InterPro" id="IPR029479">
    <property type="entry name" value="Nitroreductase"/>
</dbReference>
<dbReference type="InterPro" id="IPR000415">
    <property type="entry name" value="Nitroreductase-like"/>
</dbReference>
<gene>
    <name evidence="3" type="ORF">FYJ51_01960</name>
</gene>
<dbReference type="InterPro" id="IPR050627">
    <property type="entry name" value="Nitroreductase/BluB"/>
</dbReference>
<reference evidence="3 4" key="1">
    <citation type="submission" date="2019-08" db="EMBL/GenBank/DDBJ databases">
        <title>In-depth cultivation of the pig gut microbiome towards novel bacterial diversity and tailored functional studies.</title>
        <authorList>
            <person name="Wylensek D."/>
            <person name="Hitch T.C.A."/>
            <person name="Clavel T."/>
        </authorList>
    </citation>
    <scope>NUCLEOTIDE SEQUENCE [LARGE SCALE GENOMIC DNA]</scope>
    <source>
        <strain evidence="3 4">Oil+RF-744-GAM-WT-6</strain>
    </source>
</reference>